<evidence type="ECO:0000259" key="2">
    <source>
        <dbReference type="SMART" id="SM00666"/>
    </source>
</evidence>
<reference evidence="3" key="1">
    <citation type="submission" date="2022-08" db="UniProtKB">
        <authorList>
            <consortium name="EnsemblMetazoa"/>
        </authorList>
    </citation>
    <scope>IDENTIFICATION</scope>
    <source>
        <strain evidence="3">05x7-T-G4-1.051#20</strain>
    </source>
</reference>
<organism evidence="3 4">
    <name type="scientific">Magallana gigas</name>
    <name type="common">Pacific oyster</name>
    <name type="synonym">Crassostrea gigas</name>
    <dbReference type="NCBI Taxonomy" id="29159"/>
    <lineage>
        <taxon>Eukaryota</taxon>
        <taxon>Metazoa</taxon>
        <taxon>Spiralia</taxon>
        <taxon>Lophotrochozoa</taxon>
        <taxon>Mollusca</taxon>
        <taxon>Bivalvia</taxon>
        <taxon>Autobranchia</taxon>
        <taxon>Pteriomorphia</taxon>
        <taxon>Ostreida</taxon>
        <taxon>Ostreoidea</taxon>
        <taxon>Ostreidae</taxon>
        <taxon>Magallana</taxon>
    </lineage>
</organism>
<feature type="region of interest" description="Disordered" evidence="1">
    <location>
        <begin position="166"/>
        <end position="196"/>
    </location>
</feature>
<feature type="domain" description="PB1" evidence="2">
    <location>
        <begin position="2"/>
        <end position="78"/>
    </location>
</feature>
<dbReference type="Gene3D" id="3.10.20.90">
    <property type="entry name" value="Phosphatidylinositol 3-kinase Catalytic Subunit, Chain A, domain 1"/>
    <property type="match status" value="1"/>
</dbReference>
<dbReference type="Pfam" id="PF00564">
    <property type="entry name" value="PB1"/>
    <property type="match status" value="1"/>
</dbReference>
<dbReference type="SMART" id="SM00666">
    <property type="entry name" value="PB1"/>
    <property type="match status" value="1"/>
</dbReference>
<accession>A0A8W8K5F7</accession>
<dbReference type="AlphaFoldDB" id="A0A8W8K5F7"/>
<dbReference type="Proteomes" id="UP000005408">
    <property type="component" value="Unassembled WGS sequence"/>
</dbReference>
<evidence type="ECO:0000313" key="4">
    <source>
        <dbReference type="Proteomes" id="UP000005408"/>
    </source>
</evidence>
<dbReference type="SUPFAM" id="SSF54277">
    <property type="entry name" value="CAD &amp; PB1 domains"/>
    <property type="match status" value="1"/>
</dbReference>
<protein>
    <recommendedName>
        <fullName evidence="2">PB1 domain-containing protein</fullName>
    </recommendedName>
</protein>
<sequence length="196" mass="22724">MIIIIVFESGLNFGYEVEGSVNYAPLVAKIKELFPHVQIESLQWKDEDGDLITFSSQEELNEAMVNGTKELTVYIQELQNNSPHDNMSLDDTPQQGATEYKLPHRNRFCNKNGHQKRFYIGEEIPLNELPEFFSVSKVPRKIKRRFRRCGRKRLLRHRAPAAADCYPHRKSHGRRQMNDLDETLASMSISEDDTKS</sequence>
<proteinExistence type="predicted"/>
<dbReference type="InterPro" id="IPR000270">
    <property type="entry name" value="PB1_dom"/>
</dbReference>
<dbReference type="EnsemblMetazoa" id="G22171.1">
    <property type="protein sequence ID" value="G22171.1:cds"/>
    <property type="gene ID" value="G22171"/>
</dbReference>
<evidence type="ECO:0000313" key="3">
    <source>
        <dbReference type="EnsemblMetazoa" id="G22171.1:cds"/>
    </source>
</evidence>
<name>A0A8W8K5F7_MAGGI</name>
<evidence type="ECO:0000256" key="1">
    <source>
        <dbReference type="SAM" id="MobiDB-lite"/>
    </source>
</evidence>
<keyword evidence="4" id="KW-1185">Reference proteome</keyword>